<dbReference type="Gramene" id="TRITD4Av1G219620.4">
    <property type="protein sequence ID" value="TRITD4Av1G219620.4"/>
    <property type="gene ID" value="TRITD4Av1G219620"/>
</dbReference>
<feature type="transmembrane region" description="Helical" evidence="6">
    <location>
        <begin position="59"/>
        <end position="78"/>
    </location>
</feature>
<keyword evidence="5 6" id="KW-0472">Membrane</keyword>
<dbReference type="PANTHER" id="PTHR43029:SF2">
    <property type="entry name" value="AMMONIUM TRANSPORTER 3 MEMBER 2"/>
    <property type="match status" value="1"/>
</dbReference>
<feature type="transmembrane region" description="Helical" evidence="6">
    <location>
        <begin position="113"/>
        <end position="133"/>
    </location>
</feature>
<evidence type="ECO:0000313" key="9">
    <source>
        <dbReference type="Proteomes" id="UP000324705"/>
    </source>
</evidence>
<feature type="transmembrane region" description="Helical" evidence="6">
    <location>
        <begin position="271"/>
        <end position="289"/>
    </location>
</feature>
<evidence type="ECO:0000313" key="8">
    <source>
        <dbReference type="EMBL" id="VAH97262.1"/>
    </source>
</evidence>
<feature type="transmembrane region" description="Helical" evidence="6">
    <location>
        <begin position="208"/>
        <end position="228"/>
    </location>
</feature>
<evidence type="ECO:0000256" key="2">
    <source>
        <dbReference type="ARBA" id="ARBA00005887"/>
    </source>
</evidence>
<keyword evidence="6" id="KW-0813">Transport</keyword>
<dbReference type="FunFam" id="1.10.3430.10:FF:000043">
    <property type="entry name" value="Uncharacterized protein"/>
    <property type="match status" value="1"/>
</dbReference>
<dbReference type="Pfam" id="PF00909">
    <property type="entry name" value="Ammonium_transp"/>
    <property type="match status" value="1"/>
</dbReference>
<feature type="transmembrane region" description="Helical" evidence="6">
    <location>
        <begin position="328"/>
        <end position="350"/>
    </location>
</feature>
<keyword evidence="6" id="KW-0924">Ammonia transport</keyword>
<dbReference type="InterPro" id="IPR002229">
    <property type="entry name" value="RhesusRHD"/>
</dbReference>
<dbReference type="PANTHER" id="PTHR43029">
    <property type="entry name" value="AMMONIUM TRANSPORTER MEP2"/>
    <property type="match status" value="1"/>
</dbReference>
<dbReference type="PRINTS" id="PR00342">
    <property type="entry name" value="RHESUSRHD"/>
</dbReference>
<feature type="transmembrane region" description="Helical" evidence="6">
    <location>
        <begin position="178"/>
        <end position="196"/>
    </location>
</feature>
<dbReference type="EMBL" id="LT934117">
    <property type="protein sequence ID" value="VAH97262.1"/>
    <property type="molecule type" value="Genomic_DNA"/>
</dbReference>
<evidence type="ECO:0000259" key="7">
    <source>
        <dbReference type="Pfam" id="PF00909"/>
    </source>
</evidence>
<evidence type="ECO:0000256" key="6">
    <source>
        <dbReference type="RuleBase" id="RU362002"/>
    </source>
</evidence>
<evidence type="ECO:0000256" key="4">
    <source>
        <dbReference type="ARBA" id="ARBA00022989"/>
    </source>
</evidence>
<feature type="transmembrane region" description="Helical" evidence="6">
    <location>
        <begin position="295"/>
        <end position="316"/>
    </location>
</feature>
<gene>
    <name evidence="8" type="ORF">TRITD_4Av1G219620</name>
</gene>
<dbReference type="Proteomes" id="UP000324705">
    <property type="component" value="Chromosome 4A"/>
</dbReference>
<name>A0A9R0W583_TRITD</name>
<dbReference type="InterPro" id="IPR029020">
    <property type="entry name" value="Ammonium/urea_transptr"/>
</dbReference>
<dbReference type="GO" id="GO:0008519">
    <property type="term" value="F:ammonium channel activity"/>
    <property type="evidence" value="ECO:0007669"/>
    <property type="project" value="InterPro"/>
</dbReference>
<proteinExistence type="inferred from homology"/>
<evidence type="ECO:0000256" key="5">
    <source>
        <dbReference type="ARBA" id="ARBA00023136"/>
    </source>
</evidence>
<keyword evidence="4 6" id="KW-1133">Transmembrane helix</keyword>
<accession>A0A9R0W583</accession>
<feature type="transmembrane region" description="Helical" evidence="6">
    <location>
        <begin position="381"/>
        <end position="406"/>
    </location>
</feature>
<dbReference type="InterPro" id="IPR024041">
    <property type="entry name" value="NH4_transpt_AmtB-like_dom"/>
</dbReference>
<keyword evidence="3 6" id="KW-0812">Transmembrane</keyword>
<dbReference type="SUPFAM" id="SSF111352">
    <property type="entry name" value="Ammonium transporter"/>
    <property type="match status" value="1"/>
</dbReference>
<evidence type="ECO:0000256" key="3">
    <source>
        <dbReference type="ARBA" id="ARBA00022692"/>
    </source>
</evidence>
<dbReference type="Gene3D" id="1.10.3430.10">
    <property type="entry name" value="Ammonium transporter AmtB like domains"/>
    <property type="match status" value="1"/>
</dbReference>
<dbReference type="AlphaFoldDB" id="A0A9R0W583"/>
<dbReference type="NCBIfam" id="TIGR00836">
    <property type="entry name" value="amt"/>
    <property type="match status" value="1"/>
</dbReference>
<evidence type="ECO:0000256" key="1">
    <source>
        <dbReference type="ARBA" id="ARBA00004141"/>
    </source>
</evidence>
<feature type="domain" description="Ammonium transporter AmtB-like" evidence="7">
    <location>
        <begin position="25"/>
        <end position="428"/>
    </location>
</feature>
<sequence length="449" mass="47859">MSVPVAYQGNTSAAVADWLNKGDNAWQLTASTLVGLMSVPGMVVLYGGVVKKKWAVNSAFMALYAFAAVWICWVVWAYNMSFGEELLPATAHYRADGSLETAMVEPYFPMATVVYFQCVFAAITLILVAGSLLGRMSFLAWMLFVPLWLTFSYTVGAFSVWGGGFLFHWGVIDYCGGYVIHIPAGVAGFTAAYWVGPRTKKDRESFPPNNILFALTGAGLLWMGWAGFNGGGPYAANVDSSMAILNTNICTAASLIVWTCLDAVFFKKPSVVGAVQAVITGLVCITPGAGVVQGWAALVMGVLAGSVPWYTMMVLHKRSKLLQRVDDTLGVIHTHGVAGLLGGVLTGLFAEPNLCNLFLPVTNSRGAFYGGNGGAQLGKQIAGALFVIGWNVVVTSIICVVIRLVVPLRMSEEKLAIGDDAVHGEEAYALWGDGEHYDDTKHGAAVVPV</sequence>
<reference evidence="8 9" key="1">
    <citation type="submission" date="2017-09" db="EMBL/GenBank/DDBJ databases">
        <authorList>
            <consortium name="International Durum Wheat Genome Sequencing Consortium (IDWGSC)"/>
            <person name="Milanesi L."/>
        </authorList>
    </citation>
    <scope>NUCLEOTIDE SEQUENCE [LARGE SCALE GENOMIC DNA]</scope>
    <source>
        <strain evidence="9">cv. Svevo</strain>
    </source>
</reference>
<feature type="transmembrane region" description="Helical" evidence="6">
    <location>
        <begin position="145"/>
        <end position="172"/>
    </location>
</feature>
<dbReference type="InterPro" id="IPR001905">
    <property type="entry name" value="Ammonium_transpt"/>
</dbReference>
<dbReference type="GO" id="GO:0005886">
    <property type="term" value="C:plasma membrane"/>
    <property type="evidence" value="ECO:0007669"/>
    <property type="project" value="UniProtKB-SubCell"/>
</dbReference>
<feature type="transmembrane region" description="Helical" evidence="6">
    <location>
        <begin position="240"/>
        <end position="264"/>
    </location>
</feature>
<comment type="subcellular location">
    <subcellularLocation>
        <location evidence="6">Cell membrane</location>
        <topology evidence="6">Multi-pass membrane protein</topology>
    </subcellularLocation>
    <subcellularLocation>
        <location evidence="1">Membrane</location>
        <topology evidence="1">Multi-pass membrane protein</topology>
    </subcellularLocation>
</comment>
<feature type="transmembrane region" description="Helical" evidence="6">
    <location>
        <begin position="25"/>
        <end position="47"/>
    </location>
</feature>
<comment type="similarity">
    <text evidence="2 6">Belongs to the ammonia transporter channel (TC 1.A.11.2) family.</text>
</comment>
<organism evidence="8 9">
    <name type="scientific">Triticum turgidum subsp. durum</name>
    <name type="common">Durum wheat</name>
    <name type="synonym">Triticum durum</name>
    <dbReference type="NCBI Taxonomy" id="4567"/>
    <lineage>
        <taxon>Eukaryota</taxon>
        <taxon>Viridiplantae</taxon>
        <taxon>Streptophyta</taxon>
        <taxon>Embryophyta</taxon>
        <taxon>Tracheophyta</taxon>
        <taxon>Spermatophyta</taxon>
        <taxon>Magnoliopsida</taxon>
        <taxon>Liliopsida</taxon>
        <taxon>Poales</taxon>
        <taxon>Poaceae</taxon>
        <taxon>BOP clade</taxon>
        <taxon>Pooideae</taxon>
        <taxon>Triticodae</taxon>
        <taxon>Triticeae</taxon>
        <taxon>Triticinae</taxon>
        <taxon>Triticum</taxon>
    </lineage>
</organism>
<keyword evidence="9" id="KW-1185">Reference proteome</keyword>
<protein>
    <recommendedName>
        <fullName evidence="6">Ammonium transporter</fullName>
    </recommendedName>
</protein>